<evidence type="ECO:0000259" key="6">
    <source>
        <dbReference type="PROSITE" id="PS50850"/>
    </source>
</evidence>
<dbReference type="SUPFAM" id="SSF103473">
    <property type="entry name" value="MFS general substrate transporter"/>
    <property type="match status" value="1"/>
</dbReference>
<dbReference type="PANTHER" id="PTHR23521">
    <property type="entry name" value="TRANSPORTER MFS SUPERFAMILY"/>
    <property type="match status" value="1"/>
</dbReference>
<dbReference type="PROSITE" id="PS50850">
    <property type="entry name" value="MFS"/>
    <property type="match status" value="1"/>
</dbReference>
<dbReference type="InterPro" id="IPR011701">
    <property type="entry name" value="MFS"/>
</dbReference>
<evidence type="ECO:0000256" key="5">
    <source>
        <dbReference type="SAM" id="Phobius"/>
    </source>
</evidence>
<evidence type="ECO:0000256" key="4">
    <source>
        <dbReference type="ARBA" id="ARBA00023136"/>
    </source>
</evidence>
<reference evidence="8" key="1">
    <citation type="journal article" date="2019" name="Int. J. Syst. Evol. Microbiol.">
        <title>The Global Catalogue of Microorganisms (GCM) 10K type strain sequencing project: providing services to taxonomists for standard genome sequencing and annotation.</title>
        <authorList>
            <consortium name="The Broad Institute Genomics Platform"/>
            <consortium name="The Broad Institute Genome Sequencing Center for Infectious Disease"/>
            <person name="Wu L."/>
            <person name="Ma J."/>
        </authorList>
    </citation>
    <scope>NUCLEOTIDE SEQUENCE [LARGE SCALE GENOMIC DNA]</scope>
    <source>
        <strain evidence="8">CGMCC-1.15741</strain>
    </source>
</reference>
<dbReference type="InterPro" id="IPR047200">
    <property type="entry name" value="MFS_YcaD-like"/>
</dbReference>
<proteinExistence type="predicted"/>
<feature type="transmembrane region" description="Helical" evidence="5">
    <location>
        <begin position="176"/>
        <end position="196"/>
    </location>
</feature>
<feature type="transmembrane region" description="Helical" evidence="5">
    <location>
        <begin position="308"/>
        <end position="327"/>
    </location>
</feature>
<dbReference type="EMBL" id="JBHSSW010000028">
    <property type="protein sequence ID" value="MFC6199230.1"/>
    <property type="molecule type" value="Genomic_DNA"/>
</dbReference>
<keyword evidence="4 5" id="KW-0472">Membrane</keyword>
<dbReference type="Proteomes" id="UP001596303">
    <property type="component" value="Unassembled WGS sequence"/>
</dbReference>
<feature type="transmembrane region" description="Helical" evidence="5">
    <location>
        <begin position="279"/>
        <end position="301"/>
    </location>
</feature>
<protein>
    <submittedName>
        <fullName evidence="7">MFS transporter</fullName>
    </submittedName>
</protein>
<feature type="transmembrane region" description="Helical" evidence="5">
    <location>
        <begin position="50"/>
        <end position="74"/>
    </location>
</feature>
<comment type="caution">
    <text evidence="7">The sequence shown here is derived from an EMBL/GenBank/DDBJ whole genome shotgun (WGS) entry which is preliminary data.</text>
</comment>
<feature type="transmembrane region" description="Helical" evidence="5">
    <location>
        <begin position="241"/>
        <end position="267"/>
    </location>
</feature>
<evidence type="ECO:0000256" key="2">
    <source>
        <dbReference type="ARBA" id="ARBA00022692"/>
    </source>
</evidence>
<evidence type="ECO:0000256" key="1">
    <source>
        <dbReference type="ARBA" id="ARBA00004141"/>
    </source>
</evidence>
<feature type="transmembrane region" description="Helical" evidence="5">
    <location>
        <begin position="339"/>
        <end position="359"/>
    </location>
</feature>
<dbReference type="CDD" id="cd17477">
    <property type="entry name" value="MFS_YcaD_like"/>
    <property type="match status" value="1"/>
</dbReference>
<evidence type="ECO:0000313" key="7">
    <source>
        <dbReference type="EMBL" id="MFC6199230.1"/>
    </source>
</evidence>
<keyword evidence="8" id="KW-1185">Reference proteome</keyword>
<accession>A0ABW1SCG4</accession>
<feature type="transmembrane region" description="Helical" evidence="5">
    <location>
        <begin position="80"/>
        <end position="101"/>
    </location>
</feature>
<evidence type="ECO:0000256" key="3">
    <source>
        <dbReference type="ARBA" id="ARBA00022989"/>
    </source>
</evidence>
<feature type="transmembrane region" description="Helical" evidence="5">
    <location>
        <begin position="113"/>
        <end position="131"/>
    </location>
</feature>
<gene>
    <name evidence="7" type="ORF">ACFQDM_14180</name>
</gene>
<dbReference type="InterPro" id="IPR036259">
    <property type="entry name" value="MFS_trans_sf"/>
</dbReference>
<dbReference type="InterPro" id="IPR020846">
    <property type="entry name" value="MFS_dom"/>
</dbReference>
<feature type="transmembrane region" description="Helical" evidence="5">
    <location>
        <begin position="399"/>
        <end position="419"/>
    </location>
</feature>
<keyword evidence="3 5" id="KW-1133">Transmembrane helix</keyword>
<feature type="transmembrane region" description="Helical" evidence="5">
    <location>
        <begin position="371"/>
        <end position="393"/>
    </location>
</feature>
<dbReference type="Pfam" id="PF07690">
    <property type="entry name" value="MFS_1"/>
    <property type="match status" value="1"/>
</dbReference>
<sequence length="456" mass="48597">MLCSLVETGVEIHPSLKQSQQTCRQAPIMLDWLCFNSKNQSKIMLAFRNVATLILAAALLQIAGGLLGVIVPLALGDQNLSNGVIGIIAAIYSAGFMIGAANAPKVIRRIGNIRCFAFAAGIAAATTLIMAMFRDPYVWSIMRFAHGVSFALMLASDESWMTEVTPPEKRGAVLGIYHVAAKMALILGPFLATGNLPADLEPYMWCGIFMSLALIPICVTRRVQPDPPDASPFPFKRMVEVAPSAVIGVFVAGVSNTGFLSLLPIFAEKAESGSIAGTAAQLMAAAFLGGVISQFPAGYISDRIDRRIVVGIMGALSGVAALFLAILDGSPSSLLIQGLVALWGAGALSFYGLCVAHAADRCEPDKISRMMSGLLFVWAAGSVIGPILFGFIMSSPLETRGLFIAEIFMGFFLLVAMLWRRRAKAAVEDDERESYEFVNPTSLAGVEIDPRTDGTH</sequence>
<evidence type="ECO:0000313" key="8">
    <source>
        <dbReference type="Proteomes" id="UP001596303"/>
    </source>
</evidence>
<name>A0ABW1SCG4_9PROT</name>
<comment type="subcellular location">
    <subcellularLocation>
        <location evidence="1">Membrane</location>
        <topology evidence="1">Multi-pass membrane protein</topology>
    </subcellularLocation>
</comment>
<dbReference type="Gene3D" id="1.20.1250.20">
    <property type="entry name" value="MFS general substrate transporter like domains"/>
    <property type="match status" value="2"/>
</dbReference>
<feature type="domain" description="Major facilitator superfamily (MFS) profile" evidence="6">
    <location>
        <begin position="49"/>
        <end position="424"/>
    </location>
</feature>
<dbReference type="Pfam" id="PF12832">
    <property type="entry name" value="MFS_1_like"/>
    <property type="match status" value="1"/>
</dbReference>
<dbReference type="PANTHER" id="PTHR23521:SF3">
    <property type="entry name" value="MFS TRANSPORTER"/>
    <property type="match status" value="1"/>
</dbReference>
<keyword evidence="2 5" id="KW-0812">Transmembrane</keyword>
<dbReference type="RefSeq" id="WP_377380100.1">
    <property type="nucleotide sequence ID" value="NZ_JBHSSW010000028.1"/>
</dbReference>
<organism evidence="7 8">
    <name type="scientific">Ponticaulis profundi</name>
    <dbReference type="NCBI Taxonomy" id="2665222"/>
    <lineage>
        <taxon>Bacteria</taxon>
        <taxon>Pseudomonadati</taxon>
        <taxon>Pseudomonadota</taxon>
        <taxon>Alphaproteobacteria</taxon>
        <taxon>Hyphomonadales</taxon>
        <taxon>Hyphomonadaceae</taxon>
        <taxon>Ponticaulis</taxon>
    </lineage>
</organism>
<dbReference type="InterPro" id="IPR024989">
    <property type="entry name" value="MFS_assoc_dom"/>
</dbReference>